<evidence type="ECO:0000313" key="4">
    <source>
        <dbReference type="EMBL" id="PAD85080.1"/>
    </source>
</evidence>
<dbReference type="EMBL" id="NPBQ01000012">
    <property type="protein sequence ID" value="PAD85080.1"/>
    <property type="molecule type" value="Genomic_DNA"/>
</dbReference>
<evidence type="ECO:0000256" key="1">
    <source>
        <dbReference type="PROSITE-ProRule" id="PRU00285"/>
    </source>
</evidence>
<reference evidence="4 5" key="1">
    <citation type="submission" date="2017-07" db="EMBL/GenBank/DDBJ databases">
        <title>Isolation and whole genome analysis of endospore-forming bacteria from heroin.</title>
        <authorList>
            <person name="Kalinowski J."/>
            <person name="Ahrens B."/>
            <person name="Al-Dilaimi A."/>
            <person name="Winkler A."/>
            <person name="Wibberg D."/>
            <person name="Schleenbecker U."/>
            <person name="Ruckert C."/>
            <person name="Wolfel R."/>
            <person name="Grass G."/>
        </authorList>
    </citation>
    <scope>NUCLEOTIDE SEQUENCE [LARGE SCALE GENOMIC DNA]</scope>
    <source>
        <strain evidence="4 5">7521-2</strain>
    </source>
</reference>
<accession>A0AA91TW29</accession>
<dbReference type="SUPFAM" id="SSF49764">
    <property type="entry name" value="HSP20-like chaperones"/>
    <property type="match status" value="1"/>
</dbReference>
<dbReference type="InterPro" id="IPR002068">
    <property type="entry name" value="A-crystallin/Hsp20_dom"/>
</dbReference>
<dbReference type="CDD" id="cd06464">
    <property type="entry name" value="ACD_sHsps-like"/>
    <property type="match status" value="1"/>
</dbReference>
<organism evidence="4 5">
    <name type="scientific">Niallia circulans</name>
    <name type="common">Bacillus circulans</name>
    <dbReference type="NCBI Taxonomy" id="1397"/>
    <lineage>
        <taxon>Bacteria</taxon>
        <taxon>Bacillati</taxon>
        <taxon>Bacillota</taxon>
        <taxon>Bacilli</taxon>
        <taxon>Bacillales</taxon>
        <taxon>Bacillaceae</taxon>
        <taxon>Niallia</taxon>
    </lineage>
</organism>
<dbReference type="InterPro" id="IPR008978">
    <property type="entry name" value="HSP20-like_chaperone"/>
</dbReference>
<proteinExistence type="inferred from homology"/>
<dbReference type="Gene3D" id="2.60.40.790">
    <property type="match status" value="1"/>
</dbReference>
<dbReference type="RefSeq" id="WP_095328525.1">
    <property type="nucleotide sequence ID" value="NZ_CP026033.1"/>
</dbReference>
<protein>
    <recommendedName>
        <fullName evidence="3">SHSP domain-containing protein</fullName>
    </recommendedName>
</protein>
<comment type="similarity">
    <text evidence="1 2">Belongs to the small heat shock protein (HSP20) family.</text>
</comment>
<comment type="caution">
    <text evidence="4">The sequence shown here is derived from an EMBL/GenBank/DDBJ whole genome shotgun (WGS) entry which is preliminary data.</text>
</comment>
<evidence type="ECO:0000259" key="3">
    <source>
        <dbReference type="PROSITE" id="PS01031"/>
    </source>
</evidence>
<gene>
    <name evidence="4" type="ORF">CHH57_01325</name>
</gene>
<dbReference type="Pfam" id="PF00011">
    <property type="entry name" value="HSP20"/>
    <property type="match status" value="1"/>
</dbReference>
<feature type="domain" description="SHSP" evidence="3">
    <location>
        <begin position="24"/>
        <end position="125"/>
    </location>
</feature>
<evidence type="ECO:0000256" key="2">
    <source>
        <dbReference type="RuleBase" id="RU003616"/>
    </source>
</evidence>
<dbReference type="PROSITE" id="PS01031">
    <property type="entry name" value="SHSP"/>
    <property type="match status" value="1"/>
</dbReference>
<sequence length="127" mass="14963">MNDDNWLSLMDEWLKNHFLDPLTSVLDETEFRIDVYETDKEFIVEALLTNCQKSSIYLSVNKNVLTIKAMIHDSNLFEEKQRSIEFPVSIDQNPIHAVFANEILEIFIQKEQQQNKKLTSIIDIQFL</sequence>
<dbReference type="AlphaFoldDB" id="A0AA91TW29"/>
<dbReference type="Proteomes" id="UP000216961">
    <property type="component" value="Unassembled WGS sequence"/>
</dbReference>
<name>A0AA91TW29_NIACI</name>
<evidence type="ECO:0000313" key="5">
    <source>
        <dbReference type="Proteomes" id="UP000216961"/>
    </source>
</evidence>